<reference evidence="3 4" key="1">
    <citation type="submission" date="2024-08" db="EMBL/GenBank/DDBJ databases">
        <title>Insights into the chromosomal genome structure of Flemingia macrophylla.</title>
        <authorList>
            <person name="Ding Y."/>
            <person name="Zhao Y."/>
            <person name="Bi W."/>
            <person name="Wu M."/>
            <person name="Zhao G."/>
            <person name="Gong Y."/>
            <person name="Li W."/>
            <person name="Zhang P."/>
        </authorList>
    </citation>
    <scope>NUCLEOTIDE SEQUENCE [LARGE SCALE GENOMIC DNA]</scope>
    <source>
        <strain evidence="3">DYQJB</strain>
        <tissue evidence="3">Leaf</tissue>
    </source>
</reference>
<accession>A0ABD1NI31</accession>
<organism evidence="3 4">
    <name type="scientific">Flemingia macrophylla</name>
    <dbReference type="NCBI Taxonomy" id="520843"/>
    <lineage>
        <taxon>Eukaryota</taxon>
        <taxon>Viridiplantae</taxon>
        <taxon>Streptophyta</taxon>
        <taxon>Embryophyta</taxon>
        <taxon>Tracheophyta</taxon>
        <taxon>Spermatophyta</taxon>
        <taxon>Magnoliopsida</taxon>
        <taxon>eudicotyledons</taxon>
        <taxon>Gunneridae</taxon>
        <taxon>Pentapetalae</taxon>
        <taxon>rosids</taxon>
        <taxon>fabids</taxon>
        <taxon>Fabales</taxon>
        <taxon>Fabaceae</taxon>
        <taxon>Papilionoideae</taxon>
        <taxon>50 kb inversion clade</taxon>
        <taxon>NPAAA clade</taxon>
        <taxon>indigoferoid/millettioid clade</taxon>
        <taxon>Phaseoleae</taxon>
        <taxon>Flemingia</taxon>
    </lineage>
</organism>
<gene>
    <name evidence="3" type="ORF">Fmac_001790</name>
</gene>
<dbReference type="EMBL" id="JBGMDY010000001">
    <property type="protein sequence ID" value="KAL2347790.1"/>
    <property type="molecule type" value="Genomic_DNA"/>
</dbReference>
<feature type="region of interest" description="Disordered" evidence="1">
    <location>
        <begin position="43"/>
        <end position="66"/>
    </location>
</feature>
<evidence type="ECO:0000256" key="1">
    <source>
        <dbReference type="SAM" id="MobiDB-lite"/>
    </source>
</evidence>
<dbReference type="Proteomes" id="UP001603857">
    <property type="component" value="Unassembled WGS sequence"/>
</dbReference>
<sequence>MKSVRLLLSIAANRDWPLFQLDVQNAFLNGDLKEEVYMSPPPGCVKGGENKRGQLEWKPNDGAENL</sequence>
<evidence type="ECO:0000313" key="4">
    <source>
        <dbReference type="Proteomes" id="UP001603857"/>
    </source>
</evidence>
<evidence type="ECO:0000259" key="2">
    <source>
        <dbReference type="Pfam" id="PF07727"/>
    </source>
</evidence>
<dbReference type="Pfam" id="PF07727">
    <property type="entry name" value="RVT_2"/>
    <property type="match status" value="1"/>
</dbReference>
<name>A0ABD1NI31_9FABA</name>
<protein>
    <recommendedName>
        <fullName evidence="2">Reverse transcriptase Ty1/copia-type domain-containing protein</fullName>
    </recommendedName>
</protein>
<dbReference type="InterPro" id="IPR013103">
    <property type="entry name" value="RVT_2"/>
</dbReference>
<comment type="caution">
    <text evidence="3">The sequence shown here is derived from an EMBL/GenBank/DDBJ whole genome shotgun (WGS) entry which is preliminary data.</text>
</comment>
<feature type="compositionally biased region" description="Basic and acidic residues" evidence="1">
    <location>
        <begin position="48"/>
        <end position="66"/>
    </location>
</feature>
<keyword evidence="4" id="KW-1185">Reference proteome</keyword>
<dbReference type="AlphaFoldDB" id="A0ABD1NI31"/>
<proteinExistence type="predicted"/>
<feature type="domain" description="Reverse transcriptase Ty1/copia-type" evidence="2">
    <location>
        <begin position="2"/>
        <end position="52"/>
    </location>
</feature>
<evidence type="ECO:0000313" key="3">
    <source>
        <dbReference type="EMBL" id="KAL2347790.1"/>
    </source>
</evidence>